<accession>A0A1X7PZ03</accession>
<keyword evidence="1" id="KW-1133">Transmembrane helix</keyword>
<reference evidence="2 3" key="1">
    <citation type="submission" date="2017-04" db="EMBL/GenBank/DDBJ databases">
        <authorList>
            <person name="Afonso C.L."/>
            <person name="Miller P.J."/>
            <person name="Scott M.A."/>
            <person name="Spackman E."/>
            <person name="Goraichik I."/>
            <person name="Dimitrov K.M."/>
            <person name="Suarez D.L."/>
            <person name="Swayne D.E."/>
        </authorList>
    </citation>
    <scope>NUCLEOTIDE SEQUENCE [LARGE SCALE GENOMIC DNA]</scope>
    <source>
        <strain evidence="2 3">B5P</strain>
    </source>
</reference>
<feature type="transmembrane region" description="Helical" evidence="1">
    <location>
        <begin position="32"/>
        <end position="54"/>
    </location>
</feature>
<proteinExistence type="predicted"/>
<name>A0A1X7PZ03_9HYPH</name>
<gene>
    <name evidence="2" type="ORF">SAMN02982922_5684</name>
</gene>
<dbReference type="RefSeq" id="WP_176247663.1">
    <property type="nucleotide sequence ID" value="NZ_FXBL01000004.1"/>
</dbReference>
<dbReference type="AlphaFoldDB" id="A0A1X7PZ03"/>
<dbReference type="EMBL" id="FXBL01000004">
    <property type="protein sequence ID" value="SMH57075.1"/>
    <property type="molecule type" value="Genomic_DNA"/>
</dbReference>
<evidence type="ECO:0000313" key="3">
    <source>
        <dbReference type="Proteomes" id="UP000193083"/>
    </source>
</evidence>
<protein>
    <submittedName>
        <fullName evidence="2">Uncharacterized protein</fullName>
    </submittedName>
</protein>
<keyword evidence="1" id="KW-0472">Membrane</keyword>
<evidence type="ECO:0000256" key="1">
    <source>
        <dbReference type="SAM" id="Phobius"/>
    </source>
</evidence>
<evidence type="ECO:0000313" key="2">
    <source>
        <dbReference type="EMBL" id="SMH57075.1"/>
    </source>
</evidence>
<keyword evidence="1" id="KW-0812">Transmembrane</keyword>
<keyword evidence="3" id="KW-1185">Reference proteome</keyword>
<dbReference type="Proteomes" id="UP000193083">
    <property type="component" value="Unassembled WGS sequence"/>
</dbReference>
<organism evidence="2 3">
    <name type="scientific">Mesorhizobium australicum</name>
    <dbReference type="NCBI Taxonomy" id="536018"/>
    <lineage>
        <taxon>Bacteria</taxon>
        <taxon>Pseudomonadati</taxon>
        <taxon>Pseudomonadota</taxon>
        <taxon>Alphaproteobacteria</taxon>
        <taxon>Hyphomicrobiales</taxon>
        <taxon>Phyllobacteriaceae</taxon>
        <taxon>Mesorhizobium</taxon>
    </lineage>
</organism>
<sequence length="55" mass="5734">MNTRIHLEDAARLAMGSFAIEERPPASVAPYAVRRIAIIAAAAAVAAILALAYLA</sequence>